<dbReference type="Proteomes" id="UP000295573">
    <property type="component" value="Unassembled WGS sequence"/>
</dbReference>
<dbReference type="CDD" id="cd02209">
    <property type="entry name" value="cupin_XRE_C"/>
    <property type="match status" value="1"/>
</dbReference>
<dbReference type="RefSeq" id="WP_132153766.1">
    <property type="nucleotide sequence ID" value="NZ_SLWR01000010.1"/>
</dbReference>
<feature type="domain" description="Cupin type-2" evidence="1">
    <location>
        <begin position="38"/>
        <end position="102"/>
    </location>
</feature>
<dbReference type="InterPro" id="IPR014710">
    <property type="entry name" value="RmlC-like_jellyroll"/>
</dbReference>
<sequence>MYVIHADEAPRFQLAPGVEFTGLAAPSRGSAGLCTWKLTVDPGVGGGESHTIDRDEVFMVLTGTVQITPDGDKLGPGDAVVVPAGEPIALANLGEEKAELYVAITAGFTGTMADGTKVQPPWAQ</sequence>
<dbReference type="InterPro" id="IPR011051">
    <property type="entry name" value="RmlC_Cupin_sf"/>
</dbReference>
<gene>
    <name evidence="2" type="ORF">EV646_110343</name>
</gene>
<dbReference type="Gene3D" id="2.60.120.10">
    <property type="entry name" value="Jelly Rolls"/>
    <property type="match status" value="1"/>
</dbReference>
<organism evidence="2 3">
    <name type="scientific">Kribbella antiqua</name>
    <dbReference type="NCBI Taxonomy" id="2512217"/>
    <lineage>
        <taxon>Bacteria</taxon>
        <taxon>Bacillati</taxon>
        <taxon>Actinomycetota</taxon>
        <taxon>Actinomycetes</taxon>
        <taxon>Propionibacteriales</taxon>
        <taxon>Kribbellaceae</taxon>
        <taxon>Kribbella</taxon>
    </lineage>
</organism>
<dbReference type="InterPro" id="IPR013096">
    <property type="entry name" value="Cupin_2"/>
</dbReference>
<dbReference type="AlphaFoldDB" id="A0A4R2IL61"/>
<accession>A0A4R2IL61</accession>
<evidence type="ECO:0000313" key="3">
    <source>
        <dbReference type="Proteomes" id="UP000295573"/>
    </source>
</evidence>
<dbReference type="OrthoDB" id="5145129at2"/>
<proteinExistence type="predicted"/>
<dbReference type="SUPFAM" id="SSF51182">
    <property type="entry name" value="RmlC-like cupins"/>
    <property type="match status" value="1"/>
</dbReference>
<dbReference type="Pfam" id="PF07883">
    <property type="entry name" value="Cupin_2"/>
    <property type="match status" value="1"/>
</dbReference>
<evidence type="ECO:0000259" key="1">
    <source>
        <dbReference type="Pfam" id="PF07883"/>
    </source>
</evidence>
<keyword evidence="3" id="KW-1185">Reference proteome</keyword>
<name>A0A4R2IL61_9ACTN</name>
<comment type="caution">
    <text evidence="2">The sequence shown here is derived from an EMBL/GenBank/DDBJ whole genome shotgun (WGS) entry which is preliminary data.</text>
</comment>
<protein>
    <submittedName>
        <fullName evidence="2">Cupin domain</fullName>
    </submittedName>
</protein>
<reference evidence="2 3" key="1">
    <citation type="journal article" date="2015" name="Stand. Genomic Sci.">
        <title>Genomic Encyclopedia of Bacterial and Archaeal Type Strains, Phase III: the genomes of soil and plant-associated and newly described type strains.</title>
        <authorList>
            <person name="Whitman W.B."/>
            <person name="Woyke T."/>
            <person name="Klenk H.P."/>
            <person name="Zhou Y."/>
            <person name="Lilburn T.G."/>
            <person name="Beck B.J."/>
            <person name="De Vos P."/>
            <person name="Vandamme P."/>
            <person name="Eisen J.A."/>
            <person name="Garrity G."/>
            <person name="Hugenholtz P."/>
            <person name="Kyrpides N.C."/>
        </authorList>
    </citation>
    <scope>NUCLEOTIDE SEQUENCE [LARGE SCALE GENOMIC DNA]</scope>
    <source>
        <strain evidence="2 3">VKM Ac-2541</strain>
    </source>
</reference>
<dbReference type="EMBL" id="SLWR01000010">
    <property type="protein sequence ID" value="TCO44628.1"/>
    <property type="molecule type" value="Genomic_DNA"/>
</dbReference>
<evidence type="ECO:0000313" key="2">
    <source>
        <dbReference type="EMBL" id="TCO44628.1"/>
    </source>
</evidence>